<evidence type="ECO:0000313" key="3">
    <source>
        <dbReference type="Proteomes" id="UP000028045"/>
    </source>
</evidence>
<dbReference type="AlphaFoldDB" id="A0A084B9D7"/>
<sequence length="339" mass="39375">MYLNHVPSEQIRPLPFRPIRANIKPGTEAEKLPSLKDVHQLHIALSTRSTPYPRTPPESACGSPTMRFEVSPQYSSCNLSPPAIITRQSNNNPPVKLPSFAELEGELEDMVRRAGPASTPVQTVTSPLGRFRQSIHPQPHLMNHVFGPPDGYHSPPSSDYSSHPSYSPYGHYAQGGLEGYPSPPSDGENRHINQKYTTEEGDFIIYAWHDKKLKWQRIKQDFAAMFGRTPERTVQGLQAWYYRMNQRIPLWDKDGWLCFENEDDLEPKSVSIKCRERDSQDKPMEPLGLAQRYPERAIRYSWVDPDLKRKAQDWASKREMQFRERRERRKRKEQRRLKL</sequence>
<accession>A0A084B9D7</accession>
<name>A0A084B9D7_STACB</name>
<gene>
    <name evidence="2" type="ORF">S7711_00326</name>
</gene>
<reference evidence="2 3" key="1">
    <citation type="journal article" date="2014" name="BMC Genomics">
        <title>Comparative genome sequencing reveals chemotype-specific gene clusters in the toxigenic black mold Stachybotrys.</title>
        <authorList>
            <person name="Semeiks J."/>
            <person name="Borek D."/>
            <person name="Otwinowski Z."/>
            <person name="Grishin N.V."/>
        </authorList>
    </citation>
    <scope>NUCLEOTIDE SEQUENCE [LARGE SCALE GENOMIC DNA]</scope>
    <source>
        <strain evidence="3">CBS 109288 / IBT 7711</strain>
    </source>
</reference>
<proteinExistence type="predicted"/>
<organism evidence="2 3">
    <name type="scientific">Stachybotrys chartarum (strain CBS 109288 / IBT 7711)</name>
    <name type="common">Toxic black mold</name>
    <name type="synonym">Stilbospora chartarum</name>
    <dbReference type="NCBI Taxonomy" id="1280523"/>
    <lineage>
        <taxon>Eukaryota</taxon>
        <taxon>Fungi</taxon>
        <taxon>Dikarya</taxon>
        <taxon>Ascomycota</taxon>
        <taxon>Pezizomycotina</taxon>
        <taxon>Sordariomycetes</taxon>
        <taxon>Hypocreomycetidae</taxon>
        <taxon>Hypocreales</taxon>
        <taxon>Stachybotryaceae</taxon>
        <taxon>Stachybotrys</taxon>
    </lineage>
</organism>
<dbReference type="OrthoDB" id="3921745at2759"/>
<feature type="compositionally biased region" description="Basic residues" evidence="1">
    <location>
        <begin position="326"/>
        <end position="339"/>
    </location>
</feature>
<feature type="compositionally biased region" description="Low complexity" evidence="1">
    <location>
        <begin position="147"/>
        <end position="172"/>
    </location>
</feature>
<keyword evidence="3" id="KW-1185">Reference proteome</keyword>
<dbReference type="EMBL" id="KL647645">
    <property type="protein sequence ID" value="KEY74166.1"/>
    <property type="molecule type" value="Genomic_DNA"/>
</dbReference>
<evidence type="ECO:0008006" key="4">
    <source>
        <dbReference type="Google" id="ProtNLM"/>
    </source>
</evidence>
<feature type="region of interest" description="Disordered" evidence="1">
    <location>
        <begin position="320"/>
        <end position="339"/>
    </location>
</feature>
<dbReference type="HOGENOM" id="CLU_054789_0_0_1"/>
<protein>
    <recommendedName>
        <fullName evidence="4">Myb-like domain-containing protein</fullName>
    </recommendedName>
</protein>
<evidence type="ECO:0000256" key="1">
    <source>
        <dbReference type="SAM" id="MobiDB-lite"/>
    </source>
</evidence>
<dbReference type="Proteomes" id="UP000028045">
    <property type="component" value="Unassembled WGS sequence"/>
</dbReference>
<evidence type="ECO:0000313" key="2">
    <source>
        <dbReference type="EMBL" id="KEY74166.1"/>
    </source>
</evidence>
<feature type="region of interest" description="Disordered" evidence="1">
    <location>
        <begin position="141"/>
        <end position="192"/>
    </location>
</feature>